<feature type="compositionally biased region" description="Basic and acidic residues" evidence="1">
    <location>
        <begin position="29"/>
        <end position="42"/>
    </location>
</feature>
<feature type="compositionally biased region" description="Basic and acidic residues" evidence="1">
    <location>
        <begin position="71"/>
        <end position="80"/>
    </location>
</feature>
<protein>
    <submittedName>
        <fullName evidence="2">Uncharacterized protein</fullName>
    </submittedName>
</protein>
<organism evidence="2 3">
    <name type="scientific">Actinocatenispora rupis</name>
    <dbReference type="NCBI Taxonomy" id="519421"/>
    <lineage>
        <taxon>Bacteria</taxon>
        <taxon>Bacillati</taxon>
        <taxon>Actinomycetota</taxon>
        <taxon>Actinomycetes</taxon>
        <taxon>Micromonosporales</taxon>
        <taxon>Micromonosporaceae</taxon>
        <taxon>Actinocatenispora</taxon>
    </lineage>
</organism>
<comment type="caution">
    <text evidence="2">The sequence shown here is derived from an EMBL/GenBank/DDBJ whole genome shotgun (WGS) entry which is preliminary data.</text>
</comment>
<name>A0A8J3JGE9_9ACTN</name>
<proteinExistence type="predicted"/>
<gene>
    <name evidence="2" type="ORF">Aru02nite_52920</name>
</gene>
<reference evidence="2" key="1">
    <citation type="submission" date="2021-01" db="EMBL/GenBank/DDBJ databases">
        <title>Whole genome shotgun sequence of Actinocatenispora rupis NBRC 107355.</title>
        <authorList>
            <person name="Komaki H."/>
            <person name="Tamura T."/>
        </authorList>
    </citation>
    <scope>NUCLEOTIDE SEQUENCE</scope>
    <source>
        <strain evidence="2">NBRC 107355</strain>
    </source>
</reference>
<evidence type="ECO:0000313" key="2">
    <source>
        <dbReference type="EMBL" id="GID14403.1"/>
    </source>
</evidence>
<keyword evidence="3" id="KW-1185">Reference proteome</keyword>
<dbReference type="Proteomes" id="UP000612808">
    <property type="component" value="Unassembled WGS sequence"/>
</dbReference>
<feature type="compositionally biased region" description="Low complexity" evidence="1">
    <location>
        <begin position="113"/>
        <end position="124"/>
    </location>
</feature>
<feature type="compositionally biased region" description="Basic and acidic residues" evidence="1">
    <location>
        <begin position="103"/>
        <end position="112"/>
    </location>
</feature>
<evidence type="ECO:0000313" key="3">
    <source>
        <dbReference type="Proteomes" id="UP000612808"/>
    </source>
</evidence>
<feature type="compositionally biased region" description="Low complexity" evidence="1">
    <location>
        <begin position="52"/>
        <end position="67"/>
    </location>
</feature>
<dbReference type="EMBL" id="BOMB01000031">
    <property type="protein sequence ID" value="GID14403.1"/>
    <property type="molecule type" value="Genomic_DNA"/>
</dbReference>
<accession>A0A8J3JGE9</accession>
<evidence type="ECO:0000256" key="1">
    <source>
        <dbReference type="SAM" id="MobiDB-lite"/>
    </source>
</evidence>
<dbReference type="AlphaFoldDB" id="A0A8J3JGE9"/>
<sequence length="135" mass="14436">MARSPGGADGAGPETDPPAYTGTENAQPGEHRHRDARTRGHLDAWPGHTGNARAAPATRAPATPDARATPKRRDTLETLRRTGKPGHAADTHATPDTPAPHRTRCDIPETLRRTGNARAAGTRRAITRARAETHR</sequence>
<feature type="region of interest" description="Disordered" evidence="1">
    <location>
        <begin position="1"/>
        <end position="135"/>
    </location>
</feature>